<accession>A0AAV1RU41</accession>
<feature type="region of interest" description="Disordered" evidence="1">
    <location>
        <begin position="19"/>
        <end position="70"/>
    </location>
</feature>
<evidence type="ECO:0000256" key="1">
    <source>
        <dbReference type="SAM" id="MobiDB-lite"/>
    </source>
</evidence>
<name>A0AAV1RU41_9ROSI</name>
<evidence type="ECO:0000313" key="3">
    <source>
        <dbReference type="Proteomes" id="UP001314170"/>
    </source>
</evidence>
<dbReference type="Proteomes" id="UP001314170">
    <property type="component" value="Unassembled WGS sequence"/>
</dbReference>
<gene>
    <name evidence="2" type="ORF">DCAF_LOCUS14958</name>
</gene>
<organism evidence="2 3">
    <name type="scientific">Dovyalis caffra</name>
    <dbReference type="NCBI Taxonomy" id="77055"/>
    <lineage>
        <taxon>Eukaryota</taxon>
        <taxon>Viridiplantae</taxon>
        <taxon>Streptophyta</taxon>
        <taxon>Embryophyta</taxon>
        <taxon>Tracheophyta</taxon>
        <taxon>Spermatophyta</taxon>
        <taxon>Magnoliopsida</taxon>
        <taxon>eudicotyledons</taxon>
        <taxon>Gunneridae</taxon>
        <taxon>Pentapetalae</taxon>
        <taxon>rosids</taxon>
        <taxon>fabids</taxon>
        <taxon>Malpighiales</taxon>
        <taxon>Salicaceae</taxon>
        <taxon>Flacourtieae</taxon>
        <taxon>Dovyalis</taxon>
    </lineage>
</organism>
<dbReference type="EMBL" id="CAWUPB010001159">
    <property type="protein sequence ID" value="CAK7339881.1"/>
    <property type="molecule type" value="Genomic_DNA"/>
</dbReference>
<evidence type="ECO:0000313" key="2">
    <source>
        <dbReference type="EMBL" id="CAK7339881.1"/>
    </source>
</evidence>
<proteinExistence type="predicted"/>
<feature type="non-terminal residue" evidence="2">
    <location>
        <position position="70"/>
    </location>
</feature>
<sequence length="70" mass="7887">MEVKDKRFKPGHVYQKCFSPTSDSPISPTMVPPDLPMASDPILPIANDPAPIRRSSRTYKPLDRYGFTSH</sequence>
<dbReference type="AlphaFoldDB" id="A0AAV1RU41"/>
<keyword evidence="3" id="KW-1185">Reference proteome</keyword>
<protein>
    <submittedName>
        <fullName evidence="2">Uncharacterized protein</fullName>
    </submittedName>
</protein>
<comment type="caution">
    <text evidence="2">The sequence shown here is derived from an EMBL/GenBank/DDBJ whole genome shotgun (WGS) entry which is preliminary data.</text>
</comment>
<reference evidence="2 3" key="1">
    <citation type="submission" date="2024-01" db="EMBL/GenBank/DDBJ databases">
        <authorList>
            <person name="Waweru B."/>
        </authorList>
    </citation>
    <scope>NUCLEOTIDE SEQUENCE [LARGE SCALE GENOMIC DNA]</scope>
</reference>